<comment type="caution">
    <text evidence="7">The sequence shown here is derived from an EMBL/GenBank/DDBJ whole genome shotgun (WGS) entry which is preliminary data.</text>
</comment>
<protein>
    <submittedName>
        <fullName evidence="7">MFS general substrate transporter</fullName>
    </submittedName>
</protein>
<dbReference type="OMA" id="VACHANP"/>
<evidence type="ECO:0000256" key="4">
    <source>
        <dbReference type="ARBA" id="ARBA00023136"/>
    </source>
</evidence>
<dbReference type="PANTHER" id="PTHR23502:SF134">
    <property type="entry name" value="MAJOR FACILITATOR SUPERFAMILY (MFS) PROFILE DOMAIN-CONTAINING PROTEIN-RELATED"/>
    <property type="match status" value="1"/>
</dbReference>
<dbReference type="InterPro" id="IPR020846">
    <property type="entry name" value="MFS_dom"/>
</dbReference>
<feature type="transmembrane region" description="Helical" evidence="5">
    <location>
        <begin position="402"/>
        <end position="426"/>
    </location>
</feature>
<dbReference type="Gene3D" id="1.20.1250.20">
    <property type="entry name" value="MFS general substrate transporter like domains"/>
    <property type="match status" value="1"/>
</dbReference>
<dbReference type="Pfam" id="PF07690">
    <property type="entry name" value="MFS_1"/>
    <property type="match status" value="1"/>
</dbReference>
<dbReference type="KEGG" id="cput:CONPUDRAFT_92336"/>
<feature type="transmembrane region" description="Helical" evidence="5">
    <location>
        <begin position="338"/>
        <end position="356"/>
    </location>
</feature>
<comment type="subcellular location">
    <subcellularLocation>
        <location evidence="1">Membrane</location>
        <topology evidence="1">Multi-pass membrane protein</topology>
    </subcellularLocation>
</comment>
<dbReference type="InterPro" id="IPR011701">
    <property type="entry name" value="MFS"/>
</dbReference>
<name>A0A5M3MCN6_CONPW</name>
<evidence type="ECO:0000259" key="6">
    <source>
        <dbReference type="PROSITE" id="PS50850"/>
    </source>
</evidence>
<dbReference type="InterPro" id="IPR005829">
    <property type="entry name" value="Sugar_transporter_CS"/>
</dbReference>
<dbReference type="FunFam" id="1.20.1250.20:FF:000082">
    <property type="entry name" value="MFS multidrug transporter, putative"/>
    <property type="match status" value="1"/>
</dbReference>
<keyword evidence="8" id="KW-1185">Reference proteome</keyword>
<feature type="transmembrane region" description="Helical" evidence="5">
    <location>
        <begin position="376"/>
        <end position="396"/>
    </location>
</feature>
<feature type="transmembrane region" description="Helical" evidence="5">
    <location>
        <begin position="105"/>
        <end position="121"/>
    </location>
</feature>
<feature type="transmembrane region" description="Helical" evidence="5">
    <location>
        <begin position="219"/>
        <end position="242"/>
    </location>
</feature>
<proteinExistence type="predicted"/>
<evidence type="ECO:0000313" key="7">
    <source>
        <dbReference type="EMBL" id="EIW77022.1"/>
    </source>
</evidence>
<dbReference type="GO" id="GO:0140115">
    <property type="term" value="P:export across plasma membrane"/>
    <property type="evidence" value="ECO:0007669"/>
    <property type="project" value="UniProtKB-ARBA"/>
</dbReference>
<dbReference type="SUPFAM" id="SSF103473">
    <property type="entry name" value="MFS general substrate transporter"/>
    <property type="match status" value="1"/>
</dbReference>
<dbReference type="GO" id="GO:0042908">
    <property type="term" value="P:xenobiotic transport"/>
    <property type="evidence" value="ECO:0007669"/>
    <property type="project" value="UniProtKB-ARBA"/>
</dbReference>
<feature type="transmembrane region" description="Helical" evidence="5">
    <location>
        <begin position="133"/>
        <end position="159"/>
    </location>
</feature>
<feature type="domain" description="Major facilitator superfamily (MFS) profile" evidence="6">
    <location>
        <begin position="64"/>
        <end position="493"/>
    </location>
</feature>
<keyword evidence="4 5" id="KW-0472">Membrane</keyword>
<dbReference type="RefSeq" id="XP_007772478.1">
    <property type="nucleotide sequence ID" value="XM_007774288.1"/>
</dbReference>
<dbReference type="GO" id="GO:0022857">
    <property type="term" value="F:transmembrane transporter activity"/>
    <property type="evidence" value="ECO:0007669"/>
    <property type="project" value="InterPro"/>
</dbReference>
<feature type="transmembrane region" description="Helical" evidence="5">
    <location>
        <begin position="433"/>
        <end position="455"/>
    </location>
</feature>
<evidence type="ECO:0000313" key="8">
    <source>
        <dbReference type="Proteomes" id="UP000053558"/>
    </source>
</evidence>
<evidence type="ECO:0000256" key="1">
    <source>
        <dbReference type="ARBA" id="ARBA00004141"/>
    </source>
</evidence>
<feature type="transmembrane region" description="Helical" evidence="5">
    <location>
        <begin position="195"/>
        <end position="213"/>
    </location>
</feature>
<dbReference type="PROSITE" id="PS50850">
    <property type="entry name" value="MFS"/>
    <property type="match status" value="1"/>
</dbReference>
<dbReference type="AlphaFoldDB" id="A0A5M3MCN6"/>
<evidence type="ECO:0000256" key="5">
    <source>
        <dbReference type="SAM" id="Phobius"/>
    </source>
</evidence>
<dbReference type="CDD" id="cd17323">
    <property type="entry name" value="MFS_Tpo1_MDR_like"/>
    <property type="match status" value="1"/>
</dbReference>
<dbReference type="PANTHER" id="PTHR23502">
    <property type="entry name" value="MAJOR FACILITATOR SUPERFAMILY"/>
    <property type="match status" value="1"/>
</dbReference>
<evidence type="ECO:0000256" key="3">
    <source>
        <dbReference type="ARBA" id="ARBA00022989"/>
    </source>
</evidence>
<dbReference type="GeneID" id="19211521"/>
<feature type="transmembrane region" description="Helical" evidence="5">
    <location>
        <begin position="165"/>
        <end position="183"/>
    </location>
</feature>
<dbReference type="InterPro" id="IPR036259">
    <property type="entry name" value="MFS_trans_sf"/>
</dbReference>
<keyword evidence="2 5" id="KW-0812">Transmembrane</keyword>
<dbReference type="EMBL" id="JH711584">
    <property type="protein sequence ID" value="EIW77022.1"/>
    <property type="molecule type" value="Genomic_DNA"/>
</dbReference>
<feature type="transmembrane region" description="Helical" evidence="5">
    <location>
        <begin position="291"/>
        <end position="318"/>
    </location>
</feature>
<dbReference type="OrthoDB" id="5376138at2759"/>
<evidence type="ECO:0000256" key="2">
    <source>
        <dbReference type="ARBA" id="ARBA00022692"/>
    </source>
</evidence>
<feature type="transmembrane region" description="Helical" evidence="5">
    <location>
        <begin position="65"/>
        <end position="85"/>
    </location>
</feature>
<dbReference type="PROSITE" id="PS00216">
    <property type="entry name" value="SUGAR_TRANSPORT_1"/>
    <property type="match status" value="1"/>
</dbReference>
<organism evidence="7 8">
    <name type="scientific">Coniophora puteana (strain RWD-64-598)</name>
    <name type="common">Brown rot fungus</name>
    <dbReference type="NCBI Taxonomy" id="741705"/>
    <lineage>
        <taxon>Eukaryota</taxon>
        <taxon>Fungi</taxon>
        <taxon>Dikarya</taxon>
        <taxon>Basidiomycota</taxon>
        <taxon>Agaricomycotina</taxon>
        <taxon>Agaricomycetes</taxon>
        <taxon>Agaricomycetidae</taxon>
        <taxon>Boletales</taxon>
        <taxon>Coniophorineae</taxon>
        <taxon>Coniophoraceae</taxon>
        <taxon>Coniophora</taxon>
    </lineage>
</organism>
<feature type="transmembrane region" description="Helical" evidence="5">
    <location>
        <begin position="467"/>
        <end position="489"/>
    </location>
</feature>
<sequence>MTAEPVACHANPSGFMSEQVYPLKKDGSTEKSKEWTANVTEKDNYVEFEHNDPRNPVNFSYTKKWAITLVGVAFTGLSAATSSAYSYGYDTMIAELGCTRMEATLGLSMFTIGFAIVPLVSSPFSEEFGRRPVYLVSAFIFLMSQIMIALAPNVAVVIVGRFLNGFAGSTAATLVGGTIADIWEPAQRGLPMSIYSLLAMFGTSVGPVVGGWIDMNPNMHWRWIFWMGAIFSGTYLIVALFFTQETRSSIILANVAKQRRKETGDETLRSRSEVDSQSFWMMLKASSTRPLYMLFTEPVVFAFSLWIGFAWGLVYALIDSIGSVFKSVYAFNTGETGSIFTSLCIGCLLGCALNYYQETLYTRNFATRGPEARLYVAMLAAVLFPAGMFIYAWTAFPYVPWIAPAIGLTVFMTSCYVIYQTVFVYLADCYGKWASSALAGQSLLRNLLGAAFPLFTEQMYDRLTYEWSNTLFAFIAVAMIPIPYALFFYGDKIRARSKISQEITAKDTD</sequence>
<keyword evidence="3 5" id="KW-1133">Transmembrane helix</keyword>
<dbReference type="Proteomes" id="UP000053558">
    <property type="component" value="Unassembled WGS sequence"/>
</dbReference>
<accession>A0A5M3MCN6</accession>
<gene>
    <name evidence="7" type="ORF">CONPUDRAFT_92336</name>
</gene>
<reference evidence="8" key="1">
    <citation type="journal article" date="2012" name="Science">
        <title>The Paleozoic origin of enzymatic lignin decomposition reconstructed from 31 fungal genomes.</title>
        <authorList>
            <person name="Floudas D."/>
            <person name="Binder M."/>
            <person name="Riley R."/>
            <person name="Barry K."/>
            <person name="Blanchette R.A."/>
            <person name="Henrissat B."/>
            <person name="Martinez A.T."/>
            <person name="Otillar R."/>
            <person name="Spatafora J.W."/>
            <person name="Yadav J.S."/>
            <person name="Aerts A."/>
            <person name="Benoit I."/>
            <person name="Boyd A."/>
            <person name="Carlson A."/>
            <person name="Copeland A."/>
            <person name="Coutinho P.M."/>
            <person name="de Vries R.P."/>
            <person name="Ferreira P."/>
            <person name="Findley K."/>
            <person name="Foster B."/>
            <person name="Gaskell J."/>
            <person name="Glotzer D."/>
            <person name="Gorecki P."/>
            <person name="Heitman J."/>
            <person name="Hesse C."/>
            <person name="Hori C."/>
            <person name="Igarashi K."/>
            <person name="Jurgens J.A."/>
            <person name="Kallen N."/>
            <person name="Kersten P."/>
            <person name="Kohler A."/>
            <person name="Kuees U."/>
            <person name="Kumar T.K.A."/>
            <person name="Kuo A."/>
            <person name="LaButti K."/>
            <person name="Larrondo L.F."/>
            <person name="Lindquist E."/>
            <person name="Ling A."/>
            <person name="Lombard V."/>
            <person name="Lucas S."/>
            <person name="Lundell T."/>
            <person name="Martin R."/>
            <person name="McLaughlin D.J."/>
            <person name="Morgenstern I."/>
            <person name="Morin E."/>
            <person name="Murat C."/>
            <person name="Nagy L.G."/>
            <person name="Nolan M."/>
            <person name="Ohm R.A."/>
            <person name="Patyshakuliyeva A."/>
            <person name="Rokas A."/>
            <person name="Ruiz-Duenas F.J."/>
            <person name="Sabat G."/>
            <person name="Salamov A."/>
            <person name="Samejima M."/>
            <person name="Schmutz J."/>
            <person name="Slot J.C."/>
            <person name="St John F."/>
            <person name="Stenlid J."/>
            <person name="Sun H."/>
            <person name="Sun S."/>
            <person name="Syed K."/>
            <person name="Tsang A."/>
            <person name="Wiebenga A."/>
            <person name="Young D."/>
            <person name="Pisabarro A."/>
            <person name="Eastwood D.C."/>
            <person name="Martin F."/>
            <person name="Cullen D."/>
            <person name="Grigoriev I.V."/>
            <person name="Hibbett D.S."/>
        </authorList>
    </citation>
    <scope>NUCLEOTIDE SEQUENCE [LARGE SCALE GENOMIC DNA]</scope>
    <source>
        <strain evidence="8">RWD-64-598 SS2</strain>
    </source>
</reference>
<dbReference type="GO" id="GO:0005886">
    <property type="term" value="C:plasma membrane"/>
    <property type="evidence" value="ECO:0007669"/>
    <property type="project" value="TreeGrafter"/>
</dbReference>